<organism evidence="1">
    <name type="scientific">Bifidobacterium fermentum</name>
    <dbReference type="NCBI Taxonomy" id="3059035"/>
    <lineage>
        <taxon>Bacteria</taxon>
        <taxon>Bacillati</taxon>
        <taxon>Actinomycetota</taxon>
        <taxon>Actinomycetes</taxon>
        <taxon>Bifidobacteriales</taxon>
        <taxon>Bifidobacteriaceae</taxon>
        <taxon>Bifidobacterium</taxon>
    </lineage>
</organism>
<protein>
    <submittedName>
        <fullName evidence="1">Uncharacterized protein</fullName>
    </submittedName>
</protein>
<proteinExistence type="predicted"/>
<sequence length="122" mass="14069">MENLVIQLRPYVDLVEPEYKRAGYGWKPEMDQDEAWLSGQGPWKAKATRVIDCDKAIVLNPDHEIVCVAEITGVQKIKDRNRILIHAEVQNDHEWVGKMMKVKNKSQNPITYVEDPIDNLLS</sequence>
<gene>
    <name evidence="1" type="ORF">QN217_11255</name>
</gene>
<keyword evidence="1" id="KW-0614">Plasmid</keyword>
<evidence type="ECO:0000313" key="1">
    <source>
        <dbReference type="EMBL" id="XDS47763.1"/>
    </source>
</evidence>
<dbReference type="AlphaFoldDB" id="A0AB39UFN1"/>
<dbReference type="EMBL" id="CP129679">
    <property type="protein sequence ID" value="XDS47763.1"/>
    <property type="molecule type" value="Genomic_DNA"/>
</dbReference>
<reference evidence="1" key="1">
    <citation type="submission" date="2023-07" db="EMBL/GenBank/DDBJ databases">
        <title>Bifidobacterium aquikefiriaerophilum sp. nov. and Bifidobacterium eccum sp. nov., isolated from water kefir.</title>
        <authorList>
            <person name="Breselge S."/>
            <person name="Bellassi P."/>
            <person name="Barcenilla C."/>
            <person name="Alvarez-Ordonez A."/>
            <person name="Morelli L."/>
            <person name="Cotter P.D."/>
        </authorList>
    </citation>
    <scope>NUCLEOTIDE SEQUENCE</scope>
    <source>
        <strain evidence="1">WK048_4_13</strain>
        <plasmid evidence="1">unnamed4</plasmid>
    </source>
</reference>
<geneLocation type="plasmid" evidence="1">
    <name>unnamed4</name>
</geneLocation>
<accession>A0AB39UFN1</accession>
<name>A0AB39UFN1_9BIFI</name>
<dbReference type="RefSeq" id="WP_369343270.1">
    <property type="nucleotide sequence ID" value="NZ_CP129679.1"/>
</dbReference>